<reference evidence="3" key="1">
    <citation type="journal article" date="2019" name="Int. J. Syst. Evol. Microbiol.">
        <title>The Global Catalogue of Microorganisms (GCM) 10K type strain sequencing project: providing services to taxonomists for standard genome sequencing and annotation.</title>
        <authorList>
            <consortium name="The Broad Institute Genomics Platform"/>
            <consortium name="The Broad Institute Genome Sequencing Center for Infectious Disease"/>
            <person name="Wu L."/>
            <person name="Ma J."/>
        </authorList>
    </citation>
    <scope>NUCLEOTIDE SEQUENCE [LARGE SCALE GENOMIC DNA]</scope>
    <source>
        <strain evidence="3">CGMCC 4.7241</strain>
    </source>
</reference>
<dbReference type="InterPro" id="IPR017946">
    <property type="entry name" value="PLC-like_Pdiesterase_TIM-brl"/>
</dbReference>
<feature type="domain" description="GP-PDE" evidence="1">
    <location>
        <begin position="18"/>
        <end position="256"/>
    </location>
</feature>
<dbReference type="PANTHER" id="PTHR43805">
    <property type="entry name" value="GLYCEROPHOSPHORYL DIESTER PHOSPHODIESTERASE"/>
    <property type="match status" value="1"/>
</dbReference>
<dbReference type="PROSITE" id="PS51704">
    <property type="entry name" value="GP_PDE"/>
    <property type="match status" value="1"/>
</dbReference>
<organism evidence="2 3">
    <name type="scientific">Tenggerimyces flavus</name>
    <dbReference type="NCBI Taxonomy" id="1708749"/>
    <lineage>
        <taxon>Bacteria</taxon>
        <taxon>Bacillati</taxon>
        <taxon>Actinomycetota</taxon>
        <taxon>Actinomycetes</taxon>
        <taxon>Propionibacteriales</taxon>
        <taxon>Nocardioidaceae</taxon>
        <taxon>Tenggerimyces</taxon>
    </lineage>
</organism>
<dbReference type="SUPFAM" id="SSF51695">
    <property type="entry name" value="PLC-like phosphodiesterases"/>
    <property type="match status" value="1"/>
</dbReference>
<proteinExistence type="predicted"/>
<protein>
    <submittedName>
        <fullName evidence="2">Glycerophosphodiester phosphodiesterase</fullName>
    </submittedName>
</protein>
<comment type="caution">
    <text evidence="2">The sequence shown here is derived from an EMBL/GenBank/DDBJ whole genome shotgun (WGS) entry which is preliminary data.</text>
</comment>
<evidence type="ECO:0000313" key="2">
    <source>
        <dbReference type="EMBL" id="MFC3762963.1"/>
    </source>
</evidence>
<dbReference type="EMBL" id="JBHRZH010000017">
    <property type="protein sequence ID" value="MFC3762963.1"/>
    <property type="molecule type" value="Genomic_DNA"/>
</dbReference>
<dbReference type="CDD" id="cd08561">
    <property type="entry name" value="GDPD_cytoplasmic_ScUgpQ2_like"/>
    <property type="match status" value="1"/>
</dbReference>
<keyword evidence="3" id="KW-1185">Reference proteome</keyword>
<dbReference type="Proteomes" id="UP001595699">
    <property type="component" value="Unassembled WGS sequence"/>
</dbReference>
<dbReference type="Pfam" id="PF03009">
    <property type="entry name" value="GDPD"/>
    <property type="match status" value="1"/>
</dbReference>
<evidence type="ECO:0000259" key="1">
    <source>
        <dbReference type="PROSITE" id="PS51704"/>
    </source>
</evidence>
<dbReference type="Gene3D" id="3.20.20.190">
    <property type="entry name" value="Phosphatidylinositol (PI) phosphodiesterase"/>
    <property type="match status" value="1"/>
</dbReference>
<dbReference type="PANTHER" id="PTHR43805:SF1">
    <property type="entry name" value="GP-PDE DOMAIN-CONTAINING PROTEIN"/>
    <property type="match status" value="1"/>
</dbReference>
<sequence>MGDTPRWARYPFLDHPGPLAFAHRGGAKYEPNDGIENTMAAFGNAVGLGYRYLETDVHATSDGVLIAFHDETLDRVTDRQGRIADMPFREVEKARIGGREPIPLLEDILDTWPDARLNIDVKEANAIEPLVRAVERTNAHDRICVSSFSGRRIKRARKLLGPEVASGLAPLGIALVRLPLPRGLGRLLVADVPCVQVPVSYYGFRILTKGFVDLAHALGKQVHVWTVDEPDEMRALLDLGVDGLITDRIDTLRDVLTERGQWTP</sequence>
<accession>A0ABV7YDR4</accession>
<gene>
    <name evidence="2" type="ORF">ACFOUW_19135</name>
</gene>
<dbReference type="RefSeq" id="WP_307782525.1">
    <property type="nucleotide sequence ID" value="NZ_JAFBCM010000001.1"/>
</dbReference>
<evidence type="ECO:0000313" key="3">
    <source>
        <dbReference type="Proteomes" id="UP001595699"/>
    </source>
</evidence>
<name>A0ABV7YDR4_9ACTN</name>
<dbReference type="InterPro" id="IPR030395">
    <property type="entry name" value="GP_PDE_dom"/>
</dbReference>